<comment type="caution">
    <text evidence="3">The sequence shown here is derived from an EMBL/GenBank/DDBJ whole genome shotgun (WGS) entry which is preliminary data.</text>
</comment>
<evidence type="ECO:0000256" key="2">
    <source>
        <dbReference type="SAM" id="Coils"/>
    </source>
</evidence>
<name>A0ABW3Q1T5_9BACL</name>
<reference evidence="4" key="1">
    <citation type="journal article" date="2019" name="Int. J. Syst. Evol. Microbiol.">
        <title>The Global Catalogue of Microorganisms (GCM) 10K type strain sequencing project: providing services to taxonomists for standard genome sequencing and annotation.</title>
        <authorList>
            <consortium name="The Broad Institute Genomics Platform"/>
            <consortium name="The Broad Institute Genome Sequencing Center for Infectious Disease"/>
            <person name="Wu L."/>
            <person name="Ma J."/>
        </authorList>
    </citation>
    <scope>NUCLEOTIDE SEQUENCE [LARGE SCALE GENOMIC DNA]</scope>
    <source>
        <strain evidence="4">CCUG 53519</strain>
    </source>
</reference>
<comment type="similarity">
    <text evidence="1">Belongs to the UPF0751 family.</text>
</comment>
<protein>
    <submittedName>
        <fullName evidence="3">DUF2325 domain-containing protein</fullName>
    </submittedName>
</protein>
<keyword evidence="4" id="KW-1185">Reference proteome</keyword>
<sequence length="483" mass="55211">MLTLQRELRTLEKSHQRLTSEYNMLKTDYESNEKIVIELQQFSEAEKMRASTLEREKLELANQLRKAQKSIDLREASEQNLKTKHEAEIIRFKSVINRLNSELASLKEQGRTELMVDRIIQVLNLRVDNLYAIMRGSSAPQQKELIRAKLSDALLLINSLESFFKSTHDEFSSKTESFYSDSSNGAPAISDLDRITKPMEIRDESTQQKETESSKPSLGTFFRKDHGGYIVMENNETFNIPESVVNSIGLEHEAEVACEPQAREDGSVAQNIQLLLQGDDSHAPIHQYMGYIELGSHFTYYCVDINNPENKFPIYEKDVDMQDPQDGDPCSFNVAIGGDYARLSRVFKRTEPLATHESLLKTKTSNRSKAEKQVGERFLEGCKIVIVGGLSKWFEVVVKETGAELIHETGENPERIHAQLRRANAMFLLLSANSHKATWSCIDIAKENRIPHFRIEGSKSNLRMQLWENQQIIRGEHVHGEHE</sequence>
<keyword evidence="2" id="KW-0175">Coiled coil</keyword>
<gene>
    <name evidence="3" type="ORF">ACFQ3J_26775</name>
</gene>
<evidence type="ECO:0000256" key="1">
    <source>
        <dbReference type="ARBA" id="ARBA00007189"/>
    </source>
</evidence>
<evidence type="ECO:0000313" key="4">
    <source>
        <dbReference type="Proteomes" id="UP001597169"/>
    </source>
</evidence>
<dbReference type="EMBL" id="JBHTKX010000014">
    <property type="protein sequence ID" value="MFD1131713.1"/>
    <property type="molecule type" value="Genomic_DNA"/>
</dbReference>
<feature type="coiled-coil region" evidence="2">
    <location>
        <begin position="1"/>
        <end position="109"/>
    </location>
</feature>
<dbReference type="Pfam" id="PF10087">
    <property type="entry name" value="DUF2325"/>
    <property type="match status" value="1"/>
</dbReference>
<evidence type="ECO:0000313" key="3">
    <source>
        <dbReference type="EMBL" id="MFD1131713.1"/>
    </source>
</evidence>
<proteinExistence type="inferred from homology"/>
<accession>A0ABW3Q1T5</accession>
<dbReference type="InterPro" id="IPR016772">
    <property type="entry name" value="UCP020408"/>
</dbReference>
<dbReference type="RefSeq" id="WP_139237059.1">
    <property type="nucleotide sequence ID" value="NZ_JBHTKX010000014.1"/>
</dbReference>
<organism evidence="3 4">
    <name type="scientific">Paenibacillus provencensis</name>
    <dbReference type="NCBI Taxonomy" id="441151"/>
    <lineage>
        <taxon>Bacteria</taxon>
        <taxon>Bacillati</taxon>
        <taxon>Bacillota</taxon>
        <taxon>Bacilli</taxon>
        <taxon>Bacillales</taxon>
        <taxon>Paenibacillaceae</taxon>
        <taxon>Paenibacillus</taxon>
    </lineage>
</organism>
<dbReference type="Proteomes" id="UP001597169">
    <property type="component" value="Unassembled WGS sequence"/>
</dbReference>